<organism evidence="2 3">
    <name type="scientific">Alectoria fallacina</name>
    <dbReference type="NCBI Taxonomy" id="1903189"/>
    <lineage>
        <taxon>Eukaryota</taxon>
        <taxon>Fungi</taxon>
        <taxon>Dikarya</taxon>
        <taxon>Ascomycota</taxon>
        <taxon>Pezizomycotina</taxon>
        <taxon>Lecanoromycetes</taxon>
        <taxon>OSLEUM clade</taxon>
        <taxon>Lecanoromycetidae</taxon>
        <taxon>Lecanorales</taxon>
        <taxon>Lecanorineae</taxon>
        <taxon>Parmeliaceae</taxon>
        <taxon>Alectoria</taxon>
    </lineage>
</organism>
<name>A0A8H3IU49_9LECA</name>
<feature type="region of interest" description="Disordered" evidence="1">
    <location>
        <begin position="1"/>
        <end position="101"/>
    </location>
</feature>
<gene>
    <name evidence="2" type="ORF">ALECFALPRED_003486</name>
</gene>
<dbReference type="Proteomes" id="UP000664203">
    <property type="component" value="Unassembled WGS sequence"/>
</dbReference>
<evidence type="ECO:0000313" key="2">
    <source>
        <dbReference type="EMBL" id="CAF9926619.1"/>
    </source>
</evidence>
<sequence length="128" mass="13796">MDSGSSADGDAALGRHSFRPGEKLANHASSHQRQMSAGASPDTATAGALHRREALMLRRQLDQDDSPDDSGGRQNPSSSESVASQRSQRIIPDRPAKPLGDTIFVGRRRHPQYETAASRVTYISVTVD</sequence>
<evidence type="ECO:0000256" key="1">
    <source>
        <dbReference type="SAM" id="MobiDB-lite"/>
    </source>
</evidence>
<evidence type="ECO:0000313" key="3">
    <source>
        <dbReference type="Proteomes" id="UP000664203"/>
    </source>
</evidence>
<keyword evidence="3" id="KW-1185">Reference proteome</keyword>
<protein>
    <submittedName>
        <fullName evidence="2">Uncharacterized protein</fullName>
    </submittedName>
</protein>
<feature type="compositionally biased region" description="Basic and acidic residues" evidence="1">
    <location>
        <begin position="50"/>
        <end position="62"/>
    </location>
</feature>
<feature type="compositionally biased region" description="Low complexity" evidence="1">
    <location>
        <begin position="77"/>
        <end position="89"/>
    </location>
</feature>
<comment type="caution">
    <text evidence="2">The sequence shown here is derived from an EMBL/GenBank/DDBJ whole genome shotgun (WGS) entry which is preliminary data.</text>
</comment>
<accession>A0A8H3IU49</accession>
<reference evidence="2" key="1">
    <citation type="submission" date="2021-03" db="EMBL/GenBank/DDBJ databases">
        <authorList>
            <person name="Tagirdzhanova G."/>
        </authorList>
    </citation>
    <scope>NUCLEOTIDE SEQUENCE</scope>
</reference>
<dbReference type="EMBL" id="CAJPDR010000216">
    <property type="protein sequence ID" value="CAF9926619.1"/>
    <property type="molecule type" value="Genomic_DNA"/>
</dbReference>
<proteinExistence type="predicted"/>
<feature type="compositionally biased region" description="Polar residues" evidence="1">
    <location>
        <begin position="27"/>
        <end position="37"/>
    </location>
</feature>
<dbReference type="AlphaFoldDB" id="A0A8H3IU49"/>